<dbReference type="EMBL" id="BARW01005398">
    <property type="protein sequence ID" value="GAI78866.1"/>
    <property type="molecule type" value="Genomic_DNA"/>
</dbReference>
<reference evidence="1" key="1">
    <citation type="journal article" date="2014" name="Front. Microbiol.">
        <title>High frequency of phylogenetically diverse reductive dehalogenase-homologous genes in deep subseafloor sedimentary metagenomes.</title>
        <authorList>
            <person name="Kawai M."/>
            <person name="Futagami T."/>
            <person name="Toyoda A."/>
            <person name="Takaki Y."/>
            <person name="Nishi S."/>
            <person name="Hori S."/>
            <person name="Arai W."/>
            <person name="Tsubouchi T."/>
            <person name="Morono Y."/>
            <person name="Uchiyama I."/>
            <person name="Ito T."/>
            <person name="Fujiyama A."/>
            <person name="Inagaki F."/>
            <person name="Takami H."/>
        </authorList>
    </citation>
    <scope>NUCLEOTIDE SEQUENCE</scope>
    <source>
        <strain evidence="1">Expedition CK06-06</strain>
    </source>
</reference>
<sequence length="162" mass="18766">MKSKEEYLKEIQEIAKSNEGECLSNHYINTITKLKFRCGEGHVWEAAPRNIKKGTWCPKCYLNKEGHLKEIKEIVRIKGGKCLSNDYINAHTPLEFKCSLGHKWKSKPNAIKTGTWCPICSQGISERICRKFFEAIFKVKFPTVKFKWLLNLDGNIMHLDGY</sequence>
<accession>X1SI79</accession>
<proteinExistence type="predicted"/>
<evidence type="ECO:0008006" key="2">
    <source>
        <dbReference type="Google" id="ProtNLM"/>
    </source>
</evidence>
<dbReference type="AlphaFoldDB" id="X1SI79"/>
<protein>
    <recommendedName>
        <fullName evidence="2">Zinc-ribbon domain-containing protein</fullName>
    </recommendedName>
</protein>
<evidence type="ECO:0000313" key="1">
    <source>
        <dbReference type="EMBL" id="GAI78866.1"/>
    </source>
</evidence>
<gene>
    <name evidence="1" type="ORF">S12H4_11795</name>
</gene>
<feature type="non-terminal residue" evidence="1">
    <location>
        <position position="162"/>
    </location>
</feature>
<comment type="caution">
    <text evidence="1">The sequence shown here is derived from an EMBL/GenBank/DDBJ whole genome shotgun (WGS) entry which is preliminary data.</text>
</comment>
<name>X1SI79_9ZZZZ</name>
<organism evidence="1">
    <name type="scientific">marine sediment metagenome</name>
    <dbReference type="NCBI Taxonomy" id="412755"/>
    <lineage>
        <taxon>unclassified sequences</taxon>
        <taxon>metagenomes</taxon>
        <taxon>ecological metagenomes</taxon>
    </lineage>
</organism>